<protein>
    <submittedName>
        <fullName evidence="8">ABC transporter permease</fullName>
    </submittedName>
</protein>
<feature type="transmembrane region" description="Helical" evidence="6">
    <location>
        <begin position="266"/>
        <end position="288"/>
    </location>
</feature>
<feature type="transmembrane region" description="Helical" evidence="6">
    <location>
        <begin position="234"/>
        <end position="259"/>
    </location>
</feature>
<keyword evidence="3 6" id="KW-1133">Transmembrane helix</keyword>
<feature type="transmembrane region" description="Helical" evidence="6">
    <location>
        <begin position="41"/>
        <end position="61"/>
    </location>
</feature>
<feature type="region of interest" description="Disordered" evidence="5">
    <location>
        <begin position="345"/>
        <end position="365"/>
    </location>
</feature>
<organism evidence="8 9">
    <name type="scientific">Streptomyces bottropensis</name>
    <dbReference type="NCBI Taxonomy" id="42235"/>
    <lineage>
        <taxon>Bacteria</taxon>
        <taxon>Bacillati</taxon>
        <taxon>Actinomycetota</taxon>
        <taxon>Actinomycetes</taxon>
        <taxon>Kitasatosporales</taxon>
        <taxon>Streptomycetaceae</taxon>
        <taxon>Streptomyces</taxon>
    </lineage>
</organism>
<evidence type="ECO:0000256" key="1">
    <source>
        <dbReference type="ARBA" id="ARBA00004141"/>
    </source>
</evidence>
<feature type="transmembrane region" description="Helical" evidence="6">
    <location>
        <begin position="317"/>
        <end position="339"/>
    </location>
</feature>
<evidence type="ECO:0000256" key="6">
    <source>
        <dbReference type="SAM" id="Phobius"/>
    </source>
</evidence>
<evidence type="ECO:0000256" key="3">
    <source>
        <dbReference type="ARBA" id="ARBA00022989"/>
    </source>
</evidence>
<name>A0ABU8AEJ4_9ACTN</name>
<dbReference type="Proteomes" id="UP001310290">
    <property type="component" value="Unassembled WGS sequence"/>
</dbReference>
<keyword evidence="4 6" id="KW-0472">Membrane</keyword>
<keyword evidence="2 6" id="KW-0812">Transmembrane</keyword>
<proteinExistence type="predicted"/>
<evidence type="ECO:0000256" key="5">
    <source>
        <dbReference type="SAM" id="MobiDB-lite"/>
    </source>
</evidence>
<feature type="transmembrane region" description="Helical" evidence="6">
    <location>
        <begin position="175"/>
        <end position="197"/>
    </location>
</feature>
<keyword evidence="9" id="KW-1185">Reference proteome</keyword>
<evidence type="ECO:0000313" key="9">
    <source>
        <dbReference type="Proteomes" id="UP001310290"/>
    </source>
</evidence>
<evidence type="ECO:0000256" key="2">
    <source>
        <dbReference type="ARBA" id="ARBA00022692"/>
    </source>
</evidence>
<gene>
    <name evidence="8" type="ORF">QBA35_01695</name>
</gene>
<dbReference type="InterPro" id="IPR013525">
    <property type="entry name" value="ABC2_TM"/>
</dbReference>
<accession>A0ABU8AEJ4</accession>
<dbReference type="EMBL" id="JARULZ010000001">
    <property type="protein sequence ID" value="MEH0632108.1"/>
    <property type="molecule type" value="Genomic_DNA"/>
</dbReference>
<comment type="subcellular location">
    <subcellularLocation>
        <location evidence="1">Membrane</location>
        <topology evidence="1">Multi-pass membrane protein</topology>
    </subcellularLocation>
</comment>
<sequence length="365" mass="36309">MSAPSAAPTAAQATGTGAGTTPATAVVAPAPAHSAPPNRRAVAVIILIPIIATLALWAFAWPNARTAPRDLPLGVAGPATAVAQVERQLEHREGAFEIHRYADEAAARDAIEDRTVYGAVVVTQAGPKLLTASAASPMVAQLLQQAVTQQAAAAGVRVATTDVVATSPNDPRGSAFGASVLPLALAGTASGVLVTLLGLRRGRAAGALIGAAALVGLAATAITDSWLGVLGGHWWAEAGVLSLTTLAVGGTVAGFASLLGKPGMGLGALLIVFIGNPFAGASTAPQLLPEPAGDLGRLLPPGAGASLLRSVSFFDGAAALTPALVLTAWATFGLAAVLLGHPLKRRPKPTERTTAEQAPTPAPAH</sequence>
<evidence type="ECO:0000259" key="7">
    <source>
        <dbReference type="Pfam" id="PF12698"/>
    </source>
</evidence>
<evidence type="ECO:0000313" key="8">
    <source>
        <dbReference type="EMBL" id="MEH0632108.1"/>
    </source>
</evidence>
<evidence type="ECO:0000256" key="4">
    <source>
        <dbReference type="ARBA" id="ARBA00023136"/>
    </source>
</evidence>
<reference evidence="8" key="1">
    <citation type="submission" date="2023-04" db="EMBL/GenBank/DDBJ databases">
        <title>Genomic diversity of scab-causing Streptomyces spp. in the province of Quebec, Canada.</title>
        <authorList>
            <person name="Biessy A."/>
            <person name="Cadieux M."/>
            <person name="Ciotola M."/>
            <person name="Filion M."/>
        </authorList>
    </citation>
    <scope>NUCLEOTIDE SEQUENCE</scope>
    <source>
        <strain evidence="8">B21-115</strain>
    </source>
</reference>
<comment type="caution">
    <text evidence="8">The sequence shown here is derived from an EMBL/GenBank/DDBJ whole genome shotgun (WGS) entry which is preliminary data.</text>
</comment>
<dbReference type="Pfam" id="PF12698">
    <property type="entry name" value="ABC2_membrane_3"/>
    <property type="match status" value="1"/>
</dbReference>
<feature type="transmembrane region" description="Helical" evidence="6">
    <location>
        <begin position="204"/>
        <end position="222"/>
    </location>
</feature>
<feature type="domain" description="ABC-2 type transporter transmembrane" evidence="7">
    <location>
        <begin position="44"/>
        <end position="151"/>
    </location>
</feature>
<dbReference type="RefSeq" id="WP_334657558.1">
    <property type="nucleotide sequence ID" value="NZ_JARULZ010000001.1"/>
</dbReference>
<feature type="region of interest" description="Disordered" evidence="5">
    <location>
        <begin position="1"/>
        <end position="21"/>
    </location>
</feature>